<dbReference type="PROSITE" id="PS00236">
    <property type="entry name" value="NEUROTR_ION_CHANNEL"/>
    <property type="match status" value="1"/>
</dbReference>
<dbReference type="Gene3D" id="1.20.58.390">
    <property type="entry name" value="Neurotransmitter-gated ion-channel transmembrane domain"/>
    <property type="match status" value="2"/>
</dbReference>
<dbReference type="CDD" id="cd19064">
    <property type="entry name" value="LGIC_TM_nAChR"/>
    <property type="match status" value="1"/>
</dbReference>
<dbReference type="SUPFAM" id="SSF63712">
    <property type="entry name" value="Nicotinic receptor ligand binding domain-like"/>
    <property type="match status" value="1"/>
</dbReference>
<comment type="subcellular location">
    <subcellularLocation>
        <location evidence="17">Postsynaptic cell membrane</location>
        <topology evidence="17">Multi-pass membrane protein</topology>
    </subcellularLocation>
</comment>
<keyword evidence="3 18" id="KW-0813">Transport</keyword>
<dbReference type="VEuPathDB" id="VectorBase:GMOY003488"/>
<dbReference type="CDD" id="cd19031">
    <property type="entry name" value="LGIC_ECD_nAChR_proto_alpha-like"/>
    <property type="match status" value="1"/>
</dbReference>
<dbReference type="PRINTS" id="PR00254">
    <property type="entry name" value="NICOTINICR"/>
</dbReference>
<evidence type="ECO:0000256" key="6">
    <source>
        <dbReference type="ARBA" id="ARBA00022729"/>
    </source>
</evidence>
<keyword evidence="11" id="KW-1015">Disulfide bond</keyword>
<keyword evidence="13" id="KW-0325">Glycoprotein</keyword>
<organism evidence="21 22">
    <name type="scientific">Glossina morsitans morsitans</name>
    <name type="common">Savannah tsetse fly</name>
    <dbReference type="NCBI Taxonomy" id="37546"/>
    <lineage>
        <taxon>Eukaryota</taxon>
        <taxon>Metazoa</taxon>
        <taxon>Ecdysozoa</taxon>
        <taxon>Arthropoda</taxon>
        <taxon>Hexapoda</taxon>
        <taxon>Insecta</taxon>
        <taxon>Pterygota</taxon>
        <taxon>Neoptera</taxon>
        <taxon>Endopterygota</taxon>
        <taxon>Diptera</taxon>
        <taxon>Brachycera</taxon>
        <taxon>Muscomorpha</taxon>
        <taxon>Hippoboscoidea</taxon>
        <taxon>Glossinidae</taxon>
        <taxon>Glossina</taxon>
    </lineage>
</organism>
<evidence type="ECO:0000256" key="17">
    <source>
        <dbReference type="ARBA" id="ARBA00034104"/>
    </source>
</evidence>
<evidence type="ECO:0000256" key="5">
    <source>
        <dbReference type="ARBA" id="ARBA00022692"/>
    </source>
</evidence>
<keyword evidence="9 18" id="KW-0406">Ion transport</keyword>
<dbReference type="InterPro" id="IPR018000">
    <property type="entry name" value="Neurotransmitter_ion_chnl_CS"/>
</dbReference>
<dbReference type="PANTHER" id="PTHR18945">
    <property type="entry name" value="NEUROTRANSMITTER GATED ION CHANNEL"/>
    <property type="match status" value="1"/>
</dbReference>
<dbReference type="InterPro" id="IPR038050">
    <property type="entry name" value="Neuro_actylchol_rec"/>
</dbReference>
<keyword evidence="15" id="KW-1071">Ligand-gated ion channel</keyword>
<evidence type="ECO:0000256" key="15">
    <source>
        <dbReference type="ARBA" id="ARBA00023286"/>
    </source>
</evidence>
<evidence type="ECO:0000259" key="19">
    <source>
        <dbReference type="Pfam" id="PF02931"/>
    </source>
</evidence>
<keyword evidence="12" id="KW-0675">Receptor</keyword>
<dbReference type="FunFam" id="1.20.58.390:FF:000012">
    <property type="entry name" value="Acetylcholine receptor subunit alpha-like"/>
    <property type="match status" value="1"/>
</dbReference>
<evidence type="ECO:0000256" key="10">
    <source>
        <dbReference type="ARBA" id="ARBA00023136"/>
    </source>
</evidence>
<evidence type="ECO:0000256" key="11">
    <source>
        <dbReference type="ARBA" id="ARBA00023157"/>
    </source>
</evidence>
<evidence type="ECO:0000256" key="8">
    <source>
        <dbReference type="ARBA" id="ARBA00023018"/>
    </source>
</evidence>
<dbReference type="Proteomes" id="UP000092444">
    <property type="component" value="Unassembled WGS sequence"/>
</dbReference>
<evidence type="ECO:0000313" key="21">
    <source>
        <dbReference type="EnsemblMetazoa" id="GMOY003488-PA"/>
    </source>
</evidence>
<evidence type="ECO:0000256" key="9">
    <source>
        <dbReference type="ARBA" id="ARBA00023065"/>
    </source>
</evidence>
<dbReference type="InterPro" id="IPR006201">
    <property type="entry name" value="Neur_channel"/>
</dbReference>
<feature type="transmembrane region" description="Helical" evidence="18">
    <location>
        <begin position="280"/>
        <end position="298"/>
    </location>
</feature>
<dbReference type="EnsemblMetazoa" id="GMOY003488-RA">
    <property type="protein sequence ID" value="GMOY003488-PA"/>
    <property type="gene ID" value="GMOY003488"/>
</dbReference>
<reference evidence="21" key="1">
    <citation type="submission" date="2020-05" db="UniProtKB">
        <authorList>
            <consortium name="EnsemblMetazoa"/>
        </authorList>
    </citation>
    <scope>IDENTIFICATION</scope>
    <source>
        <strain evidence="21">Yale</strain>
    </source>
</reference>
<keyword evidence="7 18" id="KW-1133">Transmembrane helix</keyword>
<evidence type="ECO:0000256" key="12">
    <source>
        <dbReference type="ARBA" id="ARBA00023170"/>
    </source>
</evidence>
<evidence type="ECO:0000259" key="20">
    <source>
        <dbReference type="Pfam" id="PF02932"/>
    </source>
</evidence>
<dbReference type="InterPro" id="IPR036719">
    <property type="entry name" value="Neuro-gated_channel_TM_sf"/>
</dbReference>
<evidence type="ECO:0000256" key="2">
    <source>
        <dbReference type="ARBA" id="ARBA00009237"/>
    </source>
</evidence>
<dbReference type="InterPro" id="IPR002394">
    <property type="entry name" value="Nicotinic_acetylcholine_rcpt"/>
</dbReference>
<dbReference type="AlphaFoldDB" id="A0A1B0FI68"/>
<dbReference type="GO" id="GO:0007271">
    <property type="term" value="P:synaptic transmission, cholinergic"/>
    <property type="evidence" value="ECO:0007669"/>
    <property type="project" value="UniProtKB-ARBA"/>
</dbReference>
<feature type="signal peptide" evidence="18">
    <location>
        <begin position="1"/>
        <end position="24"/>
    </location>
</feature>
<dbReference type="PRINTS" id="PR00252">
    <property type="entry name" value="NRIONCHANNEL"/>
</dbReference>
<dbReference type="NCBIfam" id="TIGR00860">
    <property type="entry name" value="LIC"/>
    <property type="match status" value="1"/>
</dbReference>
<dbReference type="Pfam" id="PF02932">
    <property type="entry name" value="Neur_chan_memb"/>
    <property type="match status" value="1"/>
</dbReference>
<dbReference type="FunFam" id="2.70.170.10:FF:000013">
    <property type="entry name" value="Acetylcholine receptor subunit alpha"/>
    <property type="match status" value="1"/>
</dbReference>
<feature type="domain" description="Neurotransmitter-gated ion-channel ligand-binding" evidence="19">
    <location>
        <begin position="30"/>
        <end position="244"/>
    </location>
</feature>
<feature type="domain" description="Neurotransmitter-gated ion-channel transmembrane" evidence="20">
    <location>
        <begin position="251"/>
        <end position="482"/>
    </location>
</feature>
<feature type="transmembrane region" description="Helical" evidence="18">
    <location>
        <begin position="466"/>
        <end position="484"/>
    </location>
</feature>
<dbReference type="InterPro" id="IPR006029">
    <property type="entry name" value="Neurotrans-gated_channel_TM"/>
</dbReference>
<comment type="similarity">
    <text evidence="2">Belongs to the ligand-gated ion channel (TC 1.A.9) family. Acetylcholine receptor (TC 1.A.9.1) subfamily.</text>
</comment>
<keyword evidence="14" id="KW-0628">Postsynaptic cell membrane</keyword>
<keyword evidence="22" id="KW-1185">Reference proteome</keyword>
<comment type="function">
    <text evidence="1">After binding acetylcholine, the AChR responds by an extensive change in conformation that affects all subunits and leads to opening of an ion-conducting channel across the plasma membrane.</text>
</comment>
<evidence type="ECO:0000256" key="14">
    <source>
        <dbReference type="ARBA" id="ARBA00023257"/>
    </source>
</evidence>
<dbReference type="FunFam" id="1.20.58.390:FF:000022">
    <property type="entry name" value="Nicotinic acetylcholine receptor subunit alpha4"/>
    <property type="match status" value="1"/>
</dbReference>
<feature type="transmembrane region" description="Helical" evidence="18">
    <location>
        <begin position="245"/>
        <end position="268"/>
    </location>
</feature>
<keyword evidence="5 18" id="KW-0812">Transmembrane</keyword>
<accession>A0A1B0FI68</accession>
<dbReference type="Gene3D" id="2.70.170.10">
    <property type="entry name" value="Neurotransmitter-gated ion-channel ligand-binding domain"/>
    <property type="match status" value="1"/>
</dbReference>
<keyword evidence="4" id="KW-1003">Cell membrane</keyword>
<proteinExistence type="inferred from homology"/>
<dbReference type="InterPro" id="IPR036734">
    <property type="entry name" value="Neur_chan_lig-bd_sf"/>
</dbReference>
<dbReference type="EMBL" id="CCAG010001331">
    <property type="status" value="NOT_ANNOTATED_CDS"/>
    <property type="molecule type" value="Genomic_DNA"/>
</dbReference>
<dbReference type="GO" id="GO:0045211">
    <property type="term" value="C:postsynaptic membrane"/>
    <property type="evidence" value="ECO:0007669"/>
    <property type="project" value="UniProtKB-SubCell"/>
</dbReference>
<sequence length="542" mass="61824">MKPTAAETLRAWLLSALMVHGAVAGNPDAKRLYDDLLSNYNKLVRPVVNTTDVLKVCIKLKLSQLIDVNLKNQIMTTNLWVEQSWYDYKLRWEPKEYGGVHMLHVPSDHIWRPDIVLYNNADGNFEVTLATKATIYSEGLVEWKPPAIYKSSCEIDVEYFPFDEQTCVLKFGSWTYDGFKVDLRHMDEQQGSNIVDVGVDLSEFYMSVEWDILEVPAVRNEKFYTCCDEPYLDITFNITMRRKTLFYTVNIIIPCMGISFLTVLTFYLPSDSGEKVTLSISILISLHVFFLLVVEIIPPTSLVVPLLGKYLIFAMILVSISICVTVVVLNVHFRSPQTHRMAPWVKNVFIDYLPKFLFIRRPKYNFETSLSGTGPFGGSCQIHGPIPPLTQSESDELTVVPDIDAGLSGIKSPILSNPVFSHTKCPPRLHRTCFCAQFIAEHTKMQEDSTKVKEDWKYVAMVLDRLFLWIFTLAVLAGTAGIILQAPTLYDDRIPIIEQKDIDFSGTFGFDNVKKEQKNKSIKFPAFYYSECMQKLTSNKVK</sequence>
<keyword evidence="16 18" id="KW-0407">Ion channel</keyword>
<dbReference type="STRING" id="37546.A0A1B0FI68"/>
<evidence type="ECO:0000256" key="3">
    <source>
        <dbReference type="ARBA" id="ARBA00022448"/>
    </source>
</evidence>
<keyword evidence="8" id="KW-0770">Synapse</keyword>
<evidence type="ECO:0000256" key="18">
    <source>
        <dbReference type="RuleBase" id="RU000687"/>
    </source>
</evidence>
<evidence type="ECO:0000256" key="13">
    <source>
        <dbReference type="ARBA" id="ARBA00023180"/>
    </source>
</evidence>
<dbReference type="GO" id="GO:0022848">
    <property type="term" value="F:acetylcholine-gated monoatomic cation-selective channel activity"/>
    <property type="evidence" value="ECO:0007669"/>
    <property type="project" value="InterPro"/>
</dbReference>
<feature type="transmembrane region" description="Helical" evidence="18">
    <location>
        <begin position="310"/>
        <end position="331"/>
    </location>
</feature>
<keyword evidence="6 18" id="KW-0732">Signal</keyword>
<dbReference type="InterPro" id="IPR006202">
    <property type="entry name" value="Neur_chan_lig-bd"/>
</dbReference>
<evidence type="ECO:0000256" key="4">
    <source>
        <dbReference type="ARBA" id="ARBA00022475"/>
    </source>
</evidence>
<name>A0A1B0FI68_GLOMM</name>
<dbReference type="Pfam" id="PF02931">
    <property type="entry name" value="Neur_chan_LBD"/>
    <property type="match status" value="1"/>
</dbReference>
<feature type="chain" id="PRO_5022250400" evidence="18">
    <location>
        <begin position="25"/>
        <end position="542"/>
    </location>
</feature>
<evidence type="ECO:0000256" key="1">
    <source>
        <dbReference type="ARBA" id="ARBA00003328"/>
    </source>
</evidence>
<dbReference type="SUPFAM" id="SSF90112">
    <property type="entry name" value="Neurotransmitter-gated ion-channel transmembrane pore"/>
    <property type="match status" value="1"/>
</dbReference>
<keyword evidence="10 18" id="KW-0472">Membrane</keyword>
<protein>
    <submittedName>
        <fullName evidence="21">Uncharacterized protein</fullName>
    </submittedName>
</protein>
<evidence type="ECO:0000256" key="7">
    <source>
        <dbReference type="ARBA" id="ARBA00022989"/>
    </source>
</evidence>
<evidence type="ECO:0000256" key="16">
    <source>
        <dbReference type="ARBA" id="ARBA00023303"/>
    </source>
</evidence>
<evidence type="ECO:0000313" key="22">
    <source>
        <dbReference type="Proteomes" id="UP000092444"/>
    </source>
</evidence>
<dbReference type="GO" id="GO:0004888">
    <property type="term" value="F:transmembrane signaling receptor activity"/>
    <property type="evidence" value="ECO:0007669"/>
    <property type="project" value="InterPro"/>
</dbReference>